<dbReference type="PANTHER" id="PTHR22617:SF23">
    <property type="entry name" value="CHEMOTAXIS PROTEIN CHEW"/>
    <property type="match status" value="1"/>
</dbReference>
<dbReference type="InterPro" id="IPR039315">
    <property type="entry name" value="CheW"/>
</dbReference>
<evidence type="ECO:0000259" key="1">
    <source>
        <dbReference type="PROSITE" id="PS50851"/>
    </source>
</evidence>
<feature type="domain" description="CheW-like" evidence="1">
    <location>
        <begin position="3"/>
        <end position="139"/>
    </location>
</feature>
<sequence>MKAKDYLIFELDGRQYGIETTQIQEIFKLPELRTIANAPSHIIGVLNLRGAVVPVIHLAKHLHQDTLLCHVDNNVIIIPWKDFQIGIVVHSVDNIYPINIGDIEPAVATAHGAIAGTAQVHGRSTPLLDLAALVHQPDDLRMMLWEIKLNGASTALNMDSPKIKLNGINIEQQQSGVSDFIARYCPHATSKEQHRFRQRAIVLGQPLANDDAPSALPLVAVRLGDSYIGIALEQIKEFTAISEVTPIPGCPGHIIGNMNLRGEIITLLDIRTILNLRPTDQSLSTAMVIDIDNCPAGIAIDEVLEVVEPLPQDLLDRPTDNPQLPPTVSQGAIQYHQHLLTIIDVPQLFAIDDLGAETG</sequence>
<dbReference type="Proteomes" id="UP001196661">
    <property type="component" value="Unassembled WGS sequence"/>
</dbReference>
<proteinExistence type="predicted"/>
<dbReference type="RefSeq" id="WP_215619494.1">
    <property type="nucleotide sequence ID" value="NZ_JADOER010000014.1"/>
</dbReference>
<evidence type="ECO:0000313" key="3">
    <source>
        <dbReference type="Proteomes" id="UP001196661"/>
    </source>
</evidence>
<dbReference type="PROSITE" id="PS50851">
    <property type="entry name" value="CHEW"/>
    <property type="match status" value="2"/>
</dbReference>
<name>A0ABS5Y8A3_9CYAN</name>
<gene>
    <name evidence="2" type="ORF">IXB28_15430</name>
</gene>
<keyword evidence="3" id="KW-1185">Reference proteome</keyword>
<dbReference type="InterPro" id="IPR036061">
    <property type="entry name" value="CheW-like_dom_sf"/>
</dbReference>
<dbReference type="PANTHER" id="PTHR22617">
    <property type="entry name" value="CHEMOTAXIS SENSOR HISTIDINE KINASE-RELATED"/>
    <property type="match status" value="1"/>
</dbReference>
<organism evidence="2 3">
    <name type="scientific">Leptothoe kymatousa TAU-MAC 1615</name>
    <dbReference type="NCBI Taxonomy" id="2364775"/>
    <lineage>
        <taxon>Bacteria</taxon>
        <taxon>Bacillati</taxon>
        <taxon>Cyanobacteriota</taxon>
        <taxon>Cyanophyceae</taxon>
        <taxon>Nodosilineales</taxon>
        <taxon>Cymatolegaceae</taxon>
        <taxon>Leptothoe</taxon>
        <taxon>Leptothoe kymatousa</taxon>
    </lineage>
</organism>
<accession>A0ABS5Y8A3</accession>
<dbReference type="SUPFAM" id="SSF50341">
    <property type="entry name" value="CheW-like"/>
    <property type="match status" value="2"/>
</dbReference>
<evidence type="ECO:0000313" key="2">
    <source>
        <dbReference type="EMBL" id="MBT9313604.1"/>
    </source>
</evidence>
<protein>
    <submittedName>
        <fullName evidence="2">Chemotaxis protein CheW</fullName>
    </submittedName>
</protein>
<comment type="caution">
    <text evidence="2">The sequence shown here is derived from an EMBL/GenBank/DDBJ whole genome shotgun (WGS) entry which is preliminary data.</text>
</comment>
<dbReference type="EMBL" id="JADOER010000014">
    <property type="protein sequence ID" value="MBT9313604.1"/>
    <property type="molecule type" value="Genomic_DNA"/>
</dbReference>
<feature type="domain" description="CheW-like" evidence="1">
    <location>
        <begin position="215"/>
        <end position="354"/>
    </location>
</feature>
<dbReference type="SMART" id="SM00260">
    <property type="entry name" value="CheW"/>
    <property type="match status" value="2"/>
</dbReference>
<dbReference type="Gene3D" id="2.40.50.180">
    <property type="entry name" value="CheA-289, Domain 4"/>
    <property type="match status" value="2"/>
</dbReference>
<dbReference type="InterPro" id="IPR002545">
    <property type="entry name" value="CheW-lke_dom"/>
</dbReference>
<dbReference type="Pfam" id="PF01584">
    <property type="entry name" value="CheW"/>
    <property type="match status" value="2"/>
</dbReference>
<reference evidence="2 3" key="1">
    <citation type="journal article" date="2021" name="Mar. Drugs">
        <title>Genome Reduction and Secondary Metabolism of the Marine Sponge-Associated Cyanobacterium Leptothoe.</title>
        <authorList>
            <person name="Konstantinou D."/>
            <person name="Popin R.V."/>
            <person name="Fewer D.P."/>
            <person name="Sivonen K."/>
            <person name="Gkelis S."/>
        </authorList>
    </citation>
    <scope>NUCLEOTIDE SEQUENCE [LARGE SCALE GENOMIC DNA]</scope>
    <source>
        <strain evidence="2 3">TAU-MAC 1615</strain>
    </source>
</reference>
<dbReference type="Gene3D" id="2.30.30.40">
    <property type="entry name" value="SH3 Domains"/>
    <property type="match status" value="2"/>
</dbReference>